<gene>
    <name evidence="1" type="ORF">ABID41_001672</name>
</gene>
<sequence length="131" mass="13807">MDRRTAIALFAVLAAPGLLGAGKKDEKPTGSSAYIALNTLTATIQRTNGRRGVLTVQAGLDVPDARLRAKVESVLPRVRAVMVQTLQTYATGMSPGAPPNGDLLSQALQRETDRILGQKGAKVLLGTMLIN</sequence>
<dbReference type="RefSeq" id="WP_331930333.1">
    <property type="nucleotide sequence ID" value="NZ_JBEPLU010000001.1"/>
</dbReference>
<accession>A0ABV2EII0</accession>
<evidence type="ECO:0000313" key="2">
    <source>
        <dbReference type="Proteomes" id="UP001549110"/>
    </source>
</evidence>
<organism evidence="1 2">
    <name type="scientific">Phenylobacterium koreense</name>
    <dbReference type="NCBI Taxonomy" id="266125"/>
    <lineage>
        <taxon>Bacteria</taxon>
        <taxon>Pseudomonadati</taxon>
        <taxon>Pseudomonadota</taxon>
        <taxon>Alphaproteobacteria</taxon>
        <taxon>Caulobacterales</taxon>
        <taxon>Caulobacteraceae</taxon>
        <taxon>Phenylobacterium</taxon>
    </lineage>
</organism>
<reference evidence="1 2" key="1">
    <citation type="submission" date="2024-06" db="EMBL/GenBank/DDBJ databases">
        <title>Genomic Encyclopedia of Type Strains, Phase IV (KMG-IV): sequencing the most valuable type-strain genomes for metagenomic binning, comparative biology and taxonomic classification.</title>
        <authorList>
            <person name="Goeker M."/>
        </authorList>
    </citation>
    <scope>NUCLEOTIDE SEQUENCE [LARGE SCALE GENOMIC DNA]</scope>
    <source>
        <strain evidence="1 2">DSM 17809</strain>
    </source>
</reference>
<keyword evidence="2" id="KW-1185">Reference proteome</keyword>
<evidence type="ECO:0008006" key="3">
    <source>
        <dbReference type="Google" id="ProtNLM"/>
    </source>
</evidence>
<evidence type="ECO:0000313" key="1">
    <source>
        <dbReference type="EMBL" id="MET3526577.1"/>
    </source>
</evidence>
<proteinExistence type="predicted"/>
<name>A0ABV2EII0_9CAUL</name>
<dbReference type="Proteomes" id="UP001549110">
    <property type="component" value="Unassembled WGS sequence"/>
</dbReference>
<protein>
    <recommendedName>
        <fullName evidence="3">Flagellar protein FliL</fullName>
    </recommendedName>
</protein>
<dbReference type="EMBL" id="JBEPLU010000001">
    <property type="protein sequence ID" value="MET3526577.1"/>
    <property type="molecule type" value="Genomic_DNA"/>
</dbReference>
<comment type="caution">
    <text evidence="1">The sequence shown here is derived from an EMBL/GenBank/DDBJ whole genome shotgun (WGS) entry which is preliminary data.</text>
</comment>